<evidence type="ECO:0000313" key="3">
    <source>
        <dbReference type="Proteomes" id="UP000266313"/>
    </source>
</evidence>
<dbReference type="KEGG" id="mmai:sS8_4771"/>
<feature type="region of interest" description="Disordered" evidence="1">
    <location>
        <begin position="68"/>
        <end position="109"/>
    </location>
</feature>
<evidence type="ECO:0000256" key="1">
    <source>
        <dbReference type="SAM" id="MobiDB-lite"/>
    </source>
</evidence>
<proteinExistence type="predicted"/>
<organism evidence="2 3">
    <name type="scientific">Methylocaldum marinum</name>
    <dbReference type="NCBI Taxonomy" id="1432792"/>
    <lineage>
        <taxon>Bacteria</taxon>
        <taxon>Pseudomonadati</taxon>
        <taxon>Pseudomonadota</taxon>
        <taxon>Gammaproteobacteria</taxon>
        <taxon>Methylococcales</taxon>
        <taxon>Methylococcaceae</taxon>
        <taxon>Methylocaldum</taxon>
    </lineage>
</organism>
<protein>
    <submittedName>
        <fullName evidence="2">Uncharacterized protein</fullName>
    </submittedName>
</protein>
<keyword evidence="3" id="KW-1185">Reference proteome</keyword>
<dbReference type="EMBL" id="AP017928">
    <property type="protein sequence ID" value="BBA36694.1"/>
    <property type="molecule type" value="Genomic_DNA"/>
</dbReference>
<evidence type="ECO:0000313" key="2">
    <source>
        <dbReference type="EMBL" id="BBA36694.1"/>
    </source>
</evidence>
<reference evidence="2 3" key="1">
    <citation type="submission" date="2016-12" db="EMBL/GenBank/DDBJ databases">
        <title>Genome sequencing of Methylocaldum marinum.</title>
        <authorList>
            <person name="Takeuchi M."/>
            <person name="Kamagata Y."/>
            <person name="Hiraoka S."/>
            <person name="Oshima K."/>
            <person name="Hattori M."/>
            <person name="Iwasaki W."/>
        </authorList>
    </citation>
    <scope>NUCLEOTIDE SEQUENCE [LARGE SCALE GENOMIC DNA]</scope>
    <source>
        <strain evidence="2 3">S8</strain>
    </source>
</reference>
<name>A0A250KYY1_9GAMM</name>
<feature type="region of interest" description="Disordered" evidence="1">
    <location>
        <begin position="1"/>
        <end position="29"/>
    </location>
</feature>
<gene>
    <name evidence="2" type="ORF">sS8_4771</name>
</gene>
<accession>A0A250KYY1</accession>
<dbReference type="AlphaFoldDB" id="A0A250KYY1"/>
<dbReference type="Proteomes" id="UP000266313">
    <property type="component" value="Chromosome"/>
</dbReference>
<feature type="compositionally biased region" description="Basic and acidic residues" evidence="1">
    <location>
        <begin position="74"/>
        <end position="96"/>
    </location>
</feature>
<sequence length="122" mass="13348">MGEPVGVDRNLTGQIQRHRQSPGLRGNDANADELELRCTQPNEVFLIVIVFVGMTRFVSVHRLLLRVRGCPDGGGERQERQGERQGGEKRMAREPGSRTGGNPASKGGAFWAGFCARFKQAG</sequence>